<dbReference type="InterPro" id="IPR057452">
    <property type="entry name" value="BRWD/PHIP_N"/>
</dbReference>
<feature type="compositionally biased region" description="Acidic residues" evidence="7">
    <location>
        <begin position="753"/>
        <end position="766"/>
    </location>
</feature>
<feature type="repeat" description="WD" evidence="6">
    <location>
        <begin position="178"/>
        <end position="219"/>
    </location>
</feature>
<dbReference type="SMART" id="SM00297">
    <property type="entry name" value="BROMO"/>
    <property type="match status" value="1"/>
</dbReference>
<dbReference type="EMBL" id="CATQJL010000112">
    <property type="protein sequence ID" value="CAJ0594006.1"/>
    <property type="molecule type" value="Genomic_DNA"/>
</dbReference>
<dbReference type="Gene3D" id="1.20.920.10">
    <property type="entry name" value="Bromodomain-like"/>
    <property type="match status" value="2"/>
</dbReference>
<evidence type="ECO:0000313" key="10">
    <source>
        <dbReference type="EMBL" id="CAJ0594006.1"/>
    </source>
</evidence>
<dbReference type="Pfam" id="PF00439">
    <property type="entry name" value="Bromodomain"/>
    <property type="match status" value="2"/>
</dbReference>
<dbReference type="SUPFAM" id="SSF47370">
    <property type="entry name" value="Bromodomain"/>
    <property type="match status" value="1"/>
</dbReference>
<dbReference type="InterPro" id="IPR036236">
    <property type="entry name" value="Znf_C2H2_sf"/>
</dbReference>
<feature type="compositionally biased region" description="Basic residues" evidence="7">
    <location>
        <begin position="1479"/>
        <end position="1488"/>
    </location>
</feature>
<dbReference type="Pfam" id="PF25313">
    <property type="entry name" value="BRWD_AD"/>
    <property type="match status" value="1"/>
</dbReference>
<dbReference type="InterPro" id="IPR036322">
    <property type="entry name" value="WD40_repeat_dom_sf"/>
</dbReference>
<keyword evidence="5" id="KW-0863">Zinc-finger</keyword>
<feature type="compositionally biased region" description="Basic and acidic residues" evidence="7">
    <location>
        <begin position="1515"/>
        <end position="1524"/>
    </location>
</feature>
<dbReference type="Proteomes" id="UP001176961">
    <property type="component" value="Unassembled WGS sequence"/>
</dbReference>
<evidence type="ECO:0000259" key="8">
    <source>
        <dbReference type="PROSITE" id="PS50014"/>
    </source>
</evidence>
<feature type="region of interest" description="Disordered" evidence="7">
    <location>
        <begin position="695"/>
        <end position="719"/>
    </location>
</feature>
<feature type="compositionally biased region" description="Polar residues" evidence="7">
    <location>
        <begin position="1494"/>
        <end position="1514"/>
    </location>
</feature>
<dbReference type="Pfam" id="PF25437">
    <property type="entry name" value="BRWD1_N"/>
    <property type="match status" value="1"/>
</dbReference>
<feature type="domain" description="C2H2-type" evidence="9">
    <location>
        <begin position="1875"/>
        <end position="1904"/>
    </location>
</feature>
<evidence type="ECO:0000256" key="3">
    <source>
        <dbReference type="ARBA" id="ARBA00023117"/>
    </source>
</evidence>
<proteinExistence type="predicted"/>
<feature type="domain" description="Bromo" evidence="8">
    <location>
        <begin position="1105"/>
        <end position="1175"/>
    </location>
</feature>
<evidence type="ECO:0000256" key="6">
    <source>
        <dbReference type="PROSITE-ProRule" id="PRU00221"/>
    </source>
</evidence>
<feature type="compositionally biased region" description="Low complexity" evidence="7">
    <location>
        <begin position="1463"/>
        <end position="1478"/>
    </location>
</feature>
<dbReference type="InterPro" id="IPR015943">
    <property type="entry name" value="WD40/YVTN_repeat-like_dom_sf"/>
</dbReference>
<organism evidence="10 11">
    <name type="scientific">Cylicocyclus nassatus</name>
    <name type="common">Nematode worm</name>
    <dbReference type="NCBI Taxonomy" id="53992"/>
    <lineage>
        <taxon>Eukaryota</taxon>
        <taxon>Metazoa</taxon>
        <taxon>Ecdysozoa</taxon>
        <taxon>Nematoda</taxon>
        <taxon>Chromadorea</taxon>
        <taxon>Rhabditida</taxon>
        <taxon>Rhabditina</taxon>
        <taxon>Rhabditomorpha</taxon>
        <taxon>Strongyloidea</taxon>
        <taxon>Strongylidae</taxon>
        <taxon>Cylicocyclus</taxon>
    </lineage>
</organism>
<keyword evidence="1 6" id="KW-0853">WD repeat</keyword>
<dbReference type="InterPro" id="IPR019775">
    <property type="entry name" value="WD40_repeat_CS"/>
</dbReference>
<keyword evidence="2" id="KW-0677">Repeat</keyword>
<dbReference type="PROSITE" id="PS50157">
    <property type="entry name" value="ZINC_FINGER_C2H2_2"/>
    <property type="match status" value="4"/>
</dbReference>
<gene>
    <name evidence="10" type="ORF">CYNAS_LOCUS5989</name>
</gene>
<dbReference type="GO" id="GO:0008270">
    <property type="term" value="F:zinc ion binding"/>
    <property type="evidence" value="ECO:0007669"/>
    <property type="project" value="UniProtKB-KW"/>
</dbReference>
<feature type="domain" description="C2H2-type" evidence="9">
    <location>
        <begin position="1994"/>
        <end position="2021"/>
    </location>
</feature>
<dbReference type="InterPro" id="IPR001680">
    <property type="entry name" value="WD40_rpt"/>
</dbReference>
<evidence type="ECO:0000256" key="2">
    <source>
        <dbReference type="ARBA" id="ARBA00022737"/>
    </source>
</evidence>
<dbReference type="InterPro" id="IPR013087">
    <property type="entry name" value="Znf_C2H2_type"/>
</dbReference>
<dbReference type="Gene3D" id="3.30.160.60">
    <property type="entry name" value="Classic Zinc Finger"/>
    <property type="match status" value="4"/>
</dbReference>
<feature type="compositionally biased region" description="Acidic residues" evidence="7">
    <location>
        <begin position="1525"/>
        <end position="1544"/>
    </location>
</feature>
<feature type="repeat" description="WD" evidence="6">
    <location>
        <begin position="220"/>
        <end position="261"/>
    </location>
</feature>
<dbReference type="SMART" id="SM00320">
    <property type="entry name" value="WD40"/>
    <property type="match status" value="8"/>
</dbReference>
<protein>
    <submittedName>
        <fullName evidence="10">Uncharacterized protein</fullName>
    </submittedName>
</protein>
<dbReference type="SUPFAM" id="SSF57667">
    <property type="entry name" value="beta-beta-alpha zinc fingers"/>
    <property type="match status" value="3"/>
</dbReference>
<evidence type="ECO:0000313" key="11">
    <source>
        <dbReference type="Proteomes" id="UP001176961"/>
    </source>
</evidence>
<dbReference type="PROSITE" id="PS50294">
    <property type="entry name" value="WD_REPEATS_REGION"/>
    <property type="match status" value="3"/>
</dbReference>
<dbReference type="SUPFAM" id="SSF50978">
    <property type="entry name" value="WD40 repeat-like"/>
    <property type="match status" value="1"/>
</dbReference>
<keyword evidence="5" id="KW-0862">Zinc</keyword>
<feature type="region of interest" description="Disordered" evidence="7">
    <location>
        <begin position="741"/>
        <end position="867"/>
    </location>
</feature>
<dbReference type="PROSITE" id="PS00028">
    <property type="entry name" value="ZINC_FINGER_C2H2_1"/>
    <property type="match status" value="6"/>
</dbReference>
<feature type="compositionally biased region" description="Polar residues" evidence="7">
    <location>
        <begin position="1393"/>
        <end position="1407"/>
    </location>
</feature>
<feature type="compositionally biased region" description="Polar residues" evidence="7">
    <location>
        <begin position="1571"/>
        <end position="1587"/>
    </location>
</feature>
<feature type="repeat" description="WD" evidence="6">
    <location>
        <begin position="434"/>
        <end position="459"/>
    </location>
</feature>
<feature type="region of interest" description="Disordered" evidence="7">
    <location>
        <begin position="1368"/>
        <end position="1629"/>
    </location>
</feature>
<dbReference type="GO" id="GO:0005634">
    <property type="term" value="C:nucleus"/>
    <property type="evidence" value="ECO:0007669"/>
    <property type="project" value="TreeGrafter"/>
</dbReference>
<keyword evidence="3 4" id="KW-0103">Bromodomain</keyword>
<evidence type="ECO:0000256" key="4">
    <source>
        <dbReference type="PROSITE-ProRule" id="PRU00035"/>
    </source>
</evidence>
<sequence length="2111" mass="239455">MSTSYAKELASTSRADDQTKFELLVLIERFLASGPCKKGARVLRREIEEQRLLPVRHDFQGLTYPRTYADIISAMKPSDPTLLAMIERLAVLADAAVPPSVHGLPLRLISNKRNSLVRTTESASKVDYSARVLAQMPVSKHILNNVRLVTCREFGTRVGRTRLPGVGSIDQMERHYRVLGHLSMVYCVTFDRTGNYVLTGADDNLVKVWDVNQGLLRFTYRGHSAEVADVAVSYCNQMIASGSVDKSIRVWSLSSGETMQVFHLHTAVVARVKFLPFVDQTRRYLVSCALDCKVIFYPYDENTKEFVQSDIAIFDERESPGARIISLCHSPSGQWIVVGDTHFYLRVFRILRGLDGGATKFTDICAHKDRVDSLEWAHAGCQFASGSRDGVAKVWRFSCGKWRSISLIVPGFEPTEAHVSALASSERPKSKYRVTMLCWSLDDTMLVTAGSDYILRVWNRKGEMLRSLSGHTDDSFVLKAHPVFANVILSCGHDGMLVFWDIVRGEKLKRFTNVVEHRGHSALFDLDISRDGCTVAAVDSLGHLTVYGVASKTTRPIPKQQFFNTDYMPLLMDDTGWVVDEATGVVPHLLPPPLLTDQDLVPLGDEWQNAVPGRDLIKKTDGTFEPFSSPWTTRQIVPPLSINDRNFWAKEAEAVADQETYEYIIESTKEPEPEPEPVEIFVPLNENHRRATARYRGTMREPPLIQRLERPSRRQRPPTLDEAIAAQDARRAAAAMENYQSDMDDSYSNSESSSEDDASSDSDTSDSDFSVGSVGSGRHHEEDEEKVETAVTTSSGRRVQRPQRIDGAMPEEGRKRDSRRRNRATDNDDSSATEVRSPEEDESDVPGPSTVDVIPTKKPTRPRQKRESFLDSFPEWMRMTEPRRFPYIAQLGDHVVYFRQGHESYLERVEALNLYPISSKMRPKPSLAAEEFGIVDEVRYVRKPYRLTVVRLAQTDGDGQRTGASWTVKFHDLANVPDFIILKEHYDASVAQNVQEGDRIEAILDGQWWTGTVNRKEPKSEEFPSSLWFCLRILWDSGEEDIMSPWDCQPRSGTRRSGDVATEEDQLAFAFIEVDSDWPDSSGRTPSEAKELCCARMFDAVSKLSVRDTVEPFAYPVSLEAFPHYAANIDYPIDLDTIANRLKNSFYRRLTAFHQDVRQLAVAAEQFNEPSSAIVRNSRIVVEALIRFSRDPLMDDIVNLYDSLFDLPSEQIVEYTKRLLPKIAVDGEILKHLAESGANDAPVEPGWKTDCRAILRSVMADPCASHFLEANAAVNEDVAGALQQTCDLKSLMEALERGDIDQPATLLHDVEKMVHACKTSIDDKRSPIYRDSLALGSLFAERMKGVVSQYERIWKSLIDPAGRSLRRRIRRERTQSKYNTRSHDRNGFDFDPQQPSTSQSAPLNGSSPGFYRNLVNGRLPTESPNRRQHTGRTLSPSVASPLPRSRMGRASDLPSSSRQLLDSASIASDDSVPSISSPHTRRSSRKRQLAQELSHGSNQSPTRAPTLSSPASSRLRSDNEHVDSLAEDNEENDEDSLYDENDSEEAVRNSRTRQKRRARRSSEDSEAVPCSQPTRRTTNGRYSTRSANMAKRRRIESESEQELSPRRSRSSRRNTTAISYAESDEDSAPDVPELWQTHYLEFLPLHLPLMNCKTAPVVMGVRDLQEFISPHIKIVEAVCSPHPQSKVVMEPPSTCTSVTFLGETESITDVFTSWVARDVENPEKVQFICMWGHCLHRMEGKDELAAHFDVHLNQYVTDFTGGEIWQCPINSCNQSADSALDLRRHLAMHQFHAHAQYVGFLLIAAKNEFADVERCGFPPSLDITYSGEVTYCLWDKCHHDFSDPLDLFTHVMMHIDFLKSDDRVREDDPRSPALFKCSWENCYRHFESKGDLRKHARHHSGEKYCACPFCGRFFARPDKLYEHLRKRIPIPNNDEESHLCLLCQRRFGDERSLVNHVRRHINGRQCPTCGLAVPLPSDLHRHILVKHTERSKSFICEECHKNFYCLSDLNRHGKLHAPPNELCHVCGERFRWKKQLDKHLLSHSENSSKRPYLCHICDSTYVTGHGLTRHLSRKHDCPIPEGFSRFSYKKCGDGCYRLQTRKLIRTVLYEK</sequence>
<reference evidence="10" key="1">
    <citation type="submission" date="2023-07" db="EMBL/GenBank/DDBJ databases">
        <authorList>
            <consortium name="CYATHOMIX"/>
        </authorList>
    </citation>
    <scope>NUCLEOTIDE SEQUENCE</scope>
    <source>
        <strain evidence="10">N/A</strain>
    </source>
</reference>
<accession>A0AA36M0L3</accession>
<keyword evidence="5" id="KW-0479">Metal-binding</keyword>
<dbReference type="Pfam" id="PF00400">
    <property type="entry name" value="WD40"/>
    <property type="match status" value="4"/>
</dbReference>
<dbReference type="PROSITE" id="PS00678">
    <property type="entry name" value="WD_REPEATS_1"/>
    <property type="match status" value="2"/>
</dbReference>
<dbReference type="GO" id="GO:0007010">
    <property type="term" value="P:cytoskeleton organization"/>
    <property type="evidence" value="ECO:0007669"/>
    <property type="project" value="TreeGrafter"/>
</dbReference>
<dbReference type="CDD" id="cd00200">
    <property type="entry name" value="WD40"/>
    <property type="match status" value="1"/>
</dbReference>
<feature type="compositionally biased region" description="Polar residues" evidence="7">
    <location>
        <begin position="1453"/>
        <end position="1462"/>
    </location>
</feature>
<feature type="domain" description="C2H2-type" evidence="9">
    <location>
        <begin position="1938"/>
        <end position="1965"/>
    </location>
</feature>
<dbReference type="GO" id="GO:0008360">
    <property type="term" value="P:regulation of cell shape"/>
    <property type="evidence" value="ECO:0007669"/>
    <property type="project" value="TreeGrafter"/>
</dbReference>
<dbReference type="InterPro" id="IPR052060">
    <property type="entry name" value="Bromo_WD_repeat"/>
</dbReference>
<name>A0AA36M0L3_CYLNA</name>
<evidence type="ECO:0000259" key="9">
    <source>
        <dbReference type="PROSITE" id="PS50157"/>
    </source>
</evidence>
<dbReference type="Gene3D" id="2.130.10.10">
    <property type="entry name" value="YVTN repeat-like/Quinoprotein amine dehydrogenase"/>
    <property type="match status" value="2"/>
</dbReference>
<evidence type="ECO:0000256" key="7">
    <source>
        <dbReference type="SAM" id="MobiDB-lite"/>
    </source>
</evidence>
<feature type="compositionally biased region" description="Basic residues" evidence="7">
    <location>
        <begin position="1550"/>
        <end position="1559"/>
    </location>
</feature>
<feature type="repeat" description="WD" evidence="6">
    <location>
        <begin position="364"/>
        <end position="395"/>
    </location>
</feature>
<evidence type="ECO:0000256" key="1">
    <source>
        <dbReference type="ARBA" id="ARBA00022574"/>
    </source>
</evidence>
<dbReference type="PANTHER" id="PTHR16266:SF17">
    <property type="entry name" value="BRWD3"/>
    <property type="match status" value="1"/>
</dbReference>
<keyword evidence="11" id="KW-1185">Reference proteome</keyword>
<dbReference type="InterPro" id="IPR001487">
    <property type="entry name" value="Bromodomain"/>
</dbReference>
<dbReference type="PROSITE" id="PS50082">
    <property type="entry name" value="WD_REPEATS_2"/>
    <property type="match status" value="5"/>
</dbReference>
<dbReference type="PANTHER" id="PTHR16266">
    <property type="entry name" value="WD REPEAT DOMAIN 9"/>
    <property type="match status" value="1"/>
</dbReference>
<feature type="repeat" description="WD" evidence="6">
    <location>
        <begin position="468"/>
        <end position="510"/>
    </location>
</feature>
<evidence type="ECO:0000256" key="5">
    <source>
        <dbReference type="PROSITE-ProRule" id="PRU00042"/>
    </source>
</evidence>
<dbReference type="GO" id="GO:0006357">
    <property type="term" value="P:regulation of transcription by RNA polymerase II"/>
    <property type="evidence" value="ECO:0007669"/>
    <property type="project" value="TreeGrafter"/>
</dbReference>
<dbReference type="PROSITE" id="PS50014">
    <property type="entry name" value="BROMODOMAIN_2"/>
    <property type="match status" value="1"/>
</dbReference>
<feature type="domain" description="C2H2-type" evidence="9">
    <location>
        <begin position="2021"/>
        <end position="2048"/>
    </location>
</feature>
<dbReference type="SMART" id="SM00355">
    <property type="entry name" value="ZnF_C2H2"/>
    <property type="match status" value="10"/>
</dbReference>
<dbReference type="InterPro" id="IPR057451">
    <property type="entry name" value="BRWD/PHIP_AD"/>
</dbReference>
<comment type="caution">
    <text evidence="10">The sequence shown here is derived from an EMBL/GenBank/DDBJ whole genome shotgun (WGS) entry which is preliminary data.</text>
</comment>
<dbReference type="InterPro" id="IPR036427">
    <property type="entry name" value="Bromodomain-like_sf"/>
</dbReference>